<feature type="region of interest" description="Disordered" evidence="2">
    <location>
        <begin position="1028"/>
        <end position="1083"/>
    </location>
</feature>
<feature type="region of interest" description="Disordered" evidence="2">
    <location>
        <begin position="988"/>
        <end position="1008"/>
    </location>
</feature>
<dbReference type="RefSeq" id="XP_001614657.1">
    <property type="nucleotide sequence ID" value="XM_001614607.1"/>
</dbReference>
<dbReference type="OMA" id="VNICNLY"/>
<proteinExistence type="predicted"/>
<dbReference type="InParanoid" id="A5K6I9"/>
<feature type="compositionally biased region" description="Basic and acidic residues" evidence="2">
    <location>
        <begin position="622"/>
        <end position="643"/>
    </location>
</feature>
<keyword evidence="1" id="KW-0175">Coiled coil</keyword>
<feature type="compositionally biased region" description="Polar residues" evidence="2">
    <location>
        <begin position="1048"/>
        <end position="1069"/>
    </location>
</feature>
<protein>
    <submittedName>
        <fullName evidence="3">Uncharacterized protein</fullName>
    </submittedName>
</protein>
<feature type="region of interest" description="Disordered" evidence="2">
    <location>
        <begin position="1265"/>
        <end position="1316"/>
    </location>
</feature>
<dbReference type="VEuPathDB" id="PlasmoDB:PVX_099040"/>
<accession>A5K6I9</accession>
<feature type="region of interest" description="Disordered" evidence="2">
    <location>
        <begin position="622"/>
        <end position="664"/>
    </location>
</feature>
<sequence length="1459" mass="165506">MAENPNEEKETVRVTSCCWLSNRKIGSLNRNKNKGKDGSGGGTLIQVPNFNICLTSLSLPIIKLKNDLERISENKQIKRLRESRGGQKGRASASGSFNRKADAEAEMCQTFERCGTFERRGPKQGRPTNDDEVCSMLLRSKAFNETWRVLNSYMNCFVYNYVNEMVDREINFLNKNLCLREDKVSLLIVKTQTCPFVNLLQYRALAQKLKEVNGEAAGDRGDRGKAADGRDDGNTFTYKTVDNRVLTYTLLRKRRHISSCIVNVYTQDSVESILIRIIKKIYRKSFQKIDKNNMNEMFQKAVKRKREVLIIFIKNYIKLKSSIFTGLLLYLLHLKEINSISISVVITSNCTLSALSNLDYFVKKNVHVNICNLYVNYYRLIENIMFHPFFNNVLFKLKEYYAIIEHLFFLNHNMSFLQVKYFFYMFVRDFFDKKILSFLNIPLIYFCKLRKGAEHLRDPCPEGGEKYTKKFSTFQGEFSSYLSELHVGDLRQKFVLLLYASNFYEAHIGHLKSKGRHHTIYLMSEGGGSHTARGNTTCEDPQRGEGNPPSEQNDTPPMEKRKGQEKPTTGKGKNKRALPTEGESNHIGEMPHPTSKELSKKRKIKSDFFYSCVGYLNFAKSERGEESHQGGEHTTQRSGEKEGTMQNGVSPMWNHPNGRSNFPNGEKKTLHEVIQLMHRDSMRRTLKPSDHLRSCFFQNYTSRTNLADNLAECLSPMNRIMKKDFMEECDCLKVFVISNLVEHMKVEHSFDSLEVLKKEWKDNEYWKIQQYENVLARMERKSQSGKASSRRGERGGQKGGQRDGQRDGQRSSEGGEPLPRVALLYLHKCLAKSISKRMIALLYKKKKYNICLSIVNVILKNLPAYSSLRKRVHTLKELFKKYEQKFFIYNVKDLTKANEEIEKEFKQMLNAICDILINLYIGKINVLKKTLNEILTFLESVAYVIKLEKYLNERDFSGLNFETFVKKLHVLILFFDFSINLKKKKWENNPPANEQQRGNSHADRDFPFGGSNSYSPIATHDGEMHKMGTPLMCEGAHGKGGKADQHSDSTSVEQTNQSDYTQSSTNCTGMKTHLDGSPQGESENDKVEKLLITMSDSGMDLTLLEFVFTFFGELLYFLLMPCVFLLPLASTCIAHDHSPDAQDLLNKNLRMKLLHVLYHNKLELKDLNGPSCSGSSKFCPSNEANNCAVERSERGGDPQDLADQLAKKKAKGEVPLPCEVLQNGGQMEDMVIMFHIVQNLNARHLNVCSMFVQYVNVKLNLSGGGAESSGGGTGGDEGEGGAGGTGGTGGHGKRRGSRRDRSSAIQGNPHRGRTPAREAANLHCESFQELFYNFVIATMSLFYYLKIIHIPSSFVKGKDEAQVSPSFSCRERGASSADKENRTIYANANGDSPSAQRDQKGARVLSTSGGGRPTTDEEAATHPMPHANGEADQKYKNYILDMLGSINIRRLIYGRGYAA</sequence>
<dbReference type="FunCoup" id="A5K6I9">
    <property type="interactions" value="759"/>
</dbReference>
<feature type="compositionally biased region" description="Basic and acidic residues" evidence="2">
    <location>
        <begin position="1369"/>
        <end position="1382"/>
    </location>
</feature>
<feature type="compositionally biased region" description="Polar residues" evidence="2">
    <location>
        <begin position="1384"/>
        <end position="1396"/>
    </location>
</feature>
<name>A5K6I9_PLAVS</name>
<dbReference type="KEGG" id="pvx:PVX_099040"/>
<evidence type="ECO:0000313" key="4">
    <source>
        <dbReference type="Proteomes" id="UP000008333"/>
    </source>
</evidence>
<feature type="region of interest" description="Disordered" evidence="2">
    <location>
        <begin position="524"/>
        <end position="599"/>
    </location>
</feature>
<evidence type="ECO:0000313" key="3">
    <source>
        <dbReference type="EMBL" id="EDL44930.1"/>
    </source>
</evidence>
<feature type="compositionally biased region" description="Basic and acidic residues" evidence="2">
    <location>
        <begin position="790"/>
        <end position="810"/>
    </location>
</feature>
<feature type="region of interest" description="Disordered" evidence="2">
    <location>
        <begin position="1364"/>
        <end position="1430"/>
    </location>
</feature>
<organism evidence="3 4">
    <name type="scientific">Plasmodium vivax (strain Salvador I)</name>
    <dbReference type="NCBI Taxonomy" id="126793"/>
    <lineage>
        <taxon>Eukaryota</taxon>
        <taxon>Sar</taxon>
        <taxon>Alveolata</taxon>
        <taxon>Apicomplexa</taxon>
        <taxon>Aconoidasida</taxon>
        <taxon>Haemosporida</taxon>
        <taxon>Plasmodiidae</taxon>
        <taxon>Plasmodium</taxon>
        <taxon>Plasmodium (Plasmodium)</taxon>
    </lineage>
</organism>
<feature type="compositionally biased region" description="Polar residues" evidence="2">
    <location>
        <begin position="990"/>
        <end position="999"/>
    </location>
</feature>
<dbReference type="Proteomes" id="UP000008333">
    <property type="component" value="Unassembled WGS sequence"/>
</dbReference>
<dbReference type="PhylomeDB" id="A5K6I9"/>
<feature type="region of interest" description="Disordered" evidence="2">
    <location>
        <begin position="779"/>
        <end position="816"/>
    </location>
</feature>
<reference evidence="3 4" key="1">
    <citation type="journal article" date="2008" name="Nature">
        <title>Comparative genomics of the neglected human malaria parasite Plasmodium vivax.</title>
        <authorList>
            <person name="Carlton J.M."/>
            <person name="Adams J.H."/>
            <person name="Silva J.C."/>
            <person name="Bidwell S.L."/>
            <person name="Lorenzi H."/>
            <person name="Caler E."/>
            <person name="Crabtree J."/>
            <person name="Angiuoli S.V."/>
            <person name="Merino E.F."/>
            <person name="Amedeo P."/>
            <person name="Cheng Q."/>
            <person name="Coulson R.M."/>
            <person name="Crabb B.S."/>
            <person name="Del Portillo H.A."/>
            <person name="Essien K."/>
            <person name="Feldblyum T.V."/>
            <person name="Fernandez-Becerra C."/>
            <person name="Gilson P.R."/>
            <person name="Gueye A.H."/>
            <person name="Guo X."/>
            <person name="Kang'a S."/>
            <person name="Kooij T.W."/>
            <person name="Korsinczky M."/>
            <person name="Meyer E.V."/>
            <person name="Nene V."/>
            <person name="Paulsen I."/>
            <person name="White O."/>
            <person name="Ralph S.A."/>
            <person name="Ren Q."/>
            <person name="Sargeant T.J."/>
            <person name="Salzberg S.L."/>
            <person name="Stoeckert C.J."/>
            <person name="Sullivan S.A."/>
            <person name="Yamamoto M.M."/>
            <person name="Hoffman S.L."/>
            <person name="Wortman J.R."/>
            <person name="Gardner M.J."/>
            <person name="Galinski M.R."/>
            <person name="Barnwell J.W."/>
            <person name="Fraser-Liggett C.M."/>
        </authorList>
    </citation>
    <scope>NUCLEOTIDE SEQUENCE [LARGE SCALE GENOMIC DNA]</scope>
    <source>
        <strain evidence="3 4">Salvador I</strain>
    </source>
</reference>
<comment type="caution">
    <text evidence="3">The sequence shown here is derived from an EMBL/GenBank/DDBJ whole genome shotgun (WGS) entry which is preliminary data.</text>
</comment>
<gene>
    <name evidence="3" type="ORF">PVX_099040</name>
</gene>
<feature type="compositionally biased region" description="Gly residues" evidence="2">
    <location>
        <begin position="1265"/>
        <end position="1290"/>
    </location>
</feature>
<keyword evidence="4" id="KW-1185">Reference proteome</keyword>
<feature type="coiled-coil region" evidence="1">
    <location>
        <begin position="865"/>
        <end position="911"/>
    </location>
</feature>
<evidence type="ECO:0000256" key="2">
    <source>
        <dbReference type="SAM" id="MobiDB-lite"/>
    </source>
</evidence>
<dbReference type="EMBL" id="AAKM01000007">
    <property type="protein sequence ID" value="EDL44930.1"/>
    <property type="molecule type" value="Genomic_DNA"/>
</dbReference>
<evidence type="ECO:0000256" key="1">
    <source>
        <dbReference type="SAM" id="Coils"/>
    </source>
</evidence>
<dbReference type="GeneID" id="5473948"/>